<evidence type="ECO:0000256" key="22">
    <source>
        <dbReference type="PROSITE-ProRule" id="PRU00176"/>
    </source>
</evidence>
<dbReference type="CDD" id="cd12281">
    <property type="entry name" value="RRM1_TatSF1_like"/>
    <property type="match status" value="1"/>
</dbReference>
<evidence type="ECO:0000256" key="5">
    <source>
        <dbReference type="ARBA" id="ARBA00022499"/>
    </source>
</evidence>
<dbReference type="FunFam" id="3.30.70.330:FF:000105">
    <property type="entry name" value="HIV Tat-specific factor 1 homolog"/>
    <property type="match status" value="1"/>
</dbReference>
<dbReference type="GO" id="GO:0005684">
    <property type="term" value="C:U2-type spliceosomal complex"/>
    <property type="evidence" value="ECO:0007669"/>
    <property type="project" value="UniProtKB-ARBA"/>
</dbReference>
<keyword evidence="18" id="KW-0234">DNA repair</keyword>
<evidence type="ECO:0000256" key="23">
    <source>
        <dbReference type="SAM" id="MobiDB-lite"/>
    </source>
</evidence>
<dbReference type="GeneID" id="113205629"/>
<name>A0A6J1S7U6_FRAOC</name>
<keyword evidence="19" id="KW-0539">Nucleus</keyword>
<evidence type="ECO:0000256" key="9">
    <source>
        <dbReference type="ARBA" id="ARBA00022737"/>
    </source>
</evidence>
<dbReference type="GO" id="GO:0005694">
    <property type="term" value="C:chromosome"/>
    <property type="evidence" value="ECO:0007669"/>
    <property type="project" value="UniProtKB-SubCell"/>
</dbReference>
<feature type="domain" description="RRM" evidence="24">
    <location>
        <begin position="271"/>
        <end position="358"/>
    </location>
</feature>
<comment type="subunit">
    <text evidence="20">Component of the 17S U2 SnRNP complex, a ribonucleoprotein complex that contains small nuclear RNA (snRNA) U2 and a number of specific proteins. Within the 17S U2 SnRNP complex, interacts (via UHM region) directly with SF3B1. Component of a complex which is at least composed of HTATSF1/Tat-SF1, the P-TEFb complex components CDK9 and CCNT1, RNA polymerase II, SUPT5H, and NCL/nucleolin. Interacts with GTF2F2/RAP30 and POLR2A. Interacts with TCERG1/CA150. Interacts with (poly-ADP-ribosylated) RPA1; promoting HTATSF1 recruitment to DNA damage sites. Interacts (when phosphorylated) with TOPBP1; promoting recruitment of TOPBP1 to DNA damage sites during S-phase.</text>
</comment>
<feature type="compositionally biased region" description="Acidic residues" evidence="23">
    <location>
        <begin position="156"/>
        <end position="168"/>
    </location>
</feature>
<evidence type="ECO:0000256" key="16">
    <source>
        <dbReference type="ARBA" id="ARBA00023163"/>
    </source>
</evidence>
<comment type="subcellular location">
    <subcellularLocation>
        <location evidence="2">Chromosome</location>
    </subcellularLocation>
    <subcellularLocation>
        <location evidence="1">Nucleus</location>
    </subcellularLocation>
</comment>
<dbReference type="PANTHER" id="PTHR15608:SF0">
    <property type="entry name" value="HIV TAT-SPECIFIC FACTOR 1"/>
    <property type="match status" value="1"/>
</dbReference>
<evidence type="ECO:0000256" key="8">
    <source>
        <dbReference type="ARBA" id="ARBA00022728"/>
    </source>
</evidence>
<dbReference type="KEGG" id="foc:113205629"/>
<dbReference type="GO" id="GO:0005686">
    <property type="term" value="C:U2 snRNP"/>
    <property type="evidence" value="ECO:0007669"/>
    <property type="project" value="TreeGrafter"/>
</dbReference>
<dbReference type="SMART" id="SM00360">
    <property type="entry name" value="RRM"/>
    <property type="match status" value="2"/>
</dbReference>
<evidence type="ECO:0000256" key="13">
    <source>
        <dbReference type="ARBA" id="ARBA00022990"/>
    </source>
</evidence>
<dbReference type="Gene3D" id="3.30.70.330">
    <property type="match status" value="2"/>
</dbReference>
<feature type="compositionally biased region" description="Polar residues" evidence="23">
    <location>
        <begin position="78"/>
        <end position="95"/>
    </location>
</feature>
<feature type="compositionally biased region" description="Basic and acidic residues" evidence="23">
    <location>
        <begin position="233"/>
        <end position="257"/>
    </location>
</feature>
<evidence type="ECO:0000259" key="24">
    <source>
        <dbReference type="PROSITE" id="PS50102"/>
    </source>
</evidence>
<evidence type="ECO:0000256" key="4">
    <source>
        <dbReference type="ARBA" id="ARBA00022454"/>
    </source>
</evidence>
<keyword evidence="10" id="KW-0227">DNA damage</keyword>
<evidence type="ECO:0000256" key="7">
    <source>
        <dbReference type="ARBA" id="ARBA00022664"/>
    </source>
</evidence>
<dbReference type="AlphaFoldDB" id="A0A6J1S7U6"/>
<evidence type="ECO:0000256" key="10">
    <source>
        <dbReference type="ARBA" id="ARBA00022763"/>
    </source>
</evidence>
<keyword evidence="13" id="KW-0007">Acetylation</keyword>
<keyword evidence="4" id="KW-0158">Chromosome</keyword>
<dbReference type="InterPro" id="IPR000504">
    <property type="entry name" value="RRM_dom"/>
</dbReference>
<dbReference type="GO" id="GO:0006281">
    <property type="term" value="P:DNA repair"/>
    <property type="evidence" value="ECO:0007669"/>
    <property type="project" value="UniProtKB-KW"/>
</dbReference>
<evidence type="ECO:0000256" key="17">
    <source>
        <dbReference type="ARBA" id="ARBA00023187"/>
    </source>
</evidence>
<dbReference type="PROSITE" id="PS50102">
    <property type="entry name" value="RRM"/>
    <property type="match status" value="1"/>
</dbReference>
<dbReference type="GO" id="GO:0003723">
    <property type="term" value="F:RNA binding"/>
    <property type="evidence" value="ECO:0007669"/>
    <property type="project" value="UniProtKB-UniRule"/>
</dbReference>
<feature type="region of interest" description="Disordered" evidence="23">
    <location>
        <begin position="1"/>
        <end position="55"/>
    </location>
</feature>
<evidence type="ECO:0000256" key="6">
    <source>
        <dbReference type="ARBA" id="ARBA00022553"/>
    </source>
</evidence>
<keyword evidence="7" id="KW-0507">mRNA processing</keyword>
<gene>
    <name evidence="26" type="primary">LOC113205629</name>
</gene>
<evidence type="ECO:0000256" key="2">
    <source>
        <dbReference type="ARBA" id="ARBA00004286"/>
    </source>
</evidence>
<keyword evidence="25" id="KW-1185">Reference proteome</keyword>
<dbReference type="InterPro" id="IPR034393">
    <property type="entry name" value="TatSF1-like"/>
</dbReference>
<evidence type="ECO:0000256" key="20">
    <source>
        <dbReference type="ARBA" id="ARBA00062124"/>
    </source>
</evidence>
<dbReference type="FunFam" id="3.30.70.330:FF:000202">
    <property type="entry name" value="HIV Tat-specific factor 1"/>
    <property type="match status" value="1"/>
</dbReference>
<keyword evidence="16" id="KW-0804">Transcription</keyword>
<dbReference type="CDD" id="cd12282">
    <property type="entry name" value="RRM2_TatSF1_like"/>
    <property type="match status" value="1"/>
</dbReference>
<dbReference type="InterPro" id="IPR012677">
    <property type="entry name" value="Nucleotide-bd_a/b_plait_sf"/>
</dbReference>
<dbReference type="Proteomes" id="UP000504606">
    <property type="component" value="Unplaced"/>
</dbReference>
<organism evidence="25 26">
    <name type="scientific">Frankliniella occidentalis</name>
    <name type="common">Western flower thrips</name>
    <name type="synonym">Euthrips occidentalis</name>
    <dbReference type="NCBI Taxonomy" id="133901"/>
    <lineage>
        <taxon>Eukaryota</taxon>
        <taxon>Metazoa</taxon>
        <taxon>Ecdysozoa</taxon>
        <taxon>Arthropoda</taxon>
        <taxon>Hexapoda</taxon>
        <taxon>Insecta</taxon>
        <taxon>Pterygota</taxon>
        <taxon>Neoptera</taxon>
        <taxon>Paraneoptera</taxon>
        <taxon>Thysanoptera</taxon>
        <taxon>Terebrantia</taxon>
        <taxon>Thripoidea</taxon>
        <taxon>Thripidae</taxon>
        <taxon>Frankliniella</taxon>
    </lineage>
</organism>
<keyword evidence="15" id="KW-0010">Activator</keyword>
<evidence type="ECO:0000256" key="1">
    <source>
        <dbReference type="ARBA" id="ARBA00004123"/>
    </source>
</evidence>
<evidence type="ECO:0000256" key="3">
    <source>
        <dbReference type="ARBA" id="ARBA00007747"/>
    </source>
</evidence>
<evidence type="ECO:0000256" key="14">
    <source>
        <dbReference type="ARBA" id="ARBA00023015"/>
    </source>
</evidence>
<evidence type="ECO:0000256" key="12">
    <source>
        <dbReference type="ARBA" id="ARBA00022884"/>
    </source>
</evidence>
<dbReference type="SUPFAM" id="SSF54928">
    <property type="entry name" value="RNA-binding domain, RBD"/>
    <property type="match status" value="2"/>
</dbReference>
<feature type="compositionally biased region" description="Low complexity" evidence="23">
    <location>
        <begin position="40"/>
        <end position="52"/>
    </location>
</feature>
<dbReference type="Pfam" id="PF00076">
    <property type="entry name" value="RRM_1"/>
    <property type="match status" value="2"/>
</dbReference>
<dbReference type="GO" id="GO:0000398">
    <property type="term" value="P:mRNA splicing, via spliceosome"/>
    <property type="evidence" value="ECO:0007669"/>
    <property type="project" value="InterPro"/>
</dbReference>
<comment type="similarity">
    <text evidence="3">Belongs to the HTATSF1 family.</text>
</comment>
<keyword evidence="8" id="KW-0747">Spliceosome</keyword>
<proteinExistence type="inferred from homology"/>
<dbReference type="InterPro" id="IPR035979">
    <property type="entry name" value="RBD_domain_sf"/>
</dbReference>
<evidence type="ECO:0000313" key="25">
    <source>
        <dbReference type="Proteomes" id="UP000504606"/>
    </source>
</evidence>
<protein>
    <recommendedName>
        <fullName evidence="21">17S U2 SnRNP complex component HTATSF1</fullName>
    </recommendedName>
</protein>
<feature type="region of interest" description="Disordered" evidence="23">
    <location>
        <begin position="517"/>
        <end position="559"/>
    </location>
</feature>
<evidence type="ECO:0000313" key="26">
    <source>
        <dbReference type="RefSeq" id="XP_026277107.1"/>
    </source>
</evidence>
<evidence type="ECO:0000256" key="19">
    <source>
        <dbReference type="ARBA" id="ARBA00023242"/>
    </source>
</evidence>
<keyword evidence="14" id="KW-0805">Transcription regulation</keyword>
<keyword evidence="17" id="KW-0508">mRNA splicing</keyword>
<keyword evidence="6" id="KW-0597">Phosphoprotein</keyword>
<feature type="region of interest" description="Disordered" evidence="23">
    <location>
        <begin position="133"/>
        <end position="191"/>
    </location>
</feature>
<accession>A0A6J1S7U6</accession>
<dbReference type="OrthoDB" id="10258585at2759"/>
<reference evidence="26" key="1">
    <citation type="submission" date="2025-08" db="UniProtKB">
        <authorList>
            <consortium name="RefSeq"/>
        </authorList>
    </citation>
    <scope>IDENTIFICATION</scope>
    <source>
        <tissue evidence="26">Whole organism</tissue>
    </source>
</reference>
<feature type="region of interest" description="Disordered" evidence="23">
    <location>
        <begin position="233"/>
        <end position="262"/>
    </location>
</feature>
<dbReference type="InterPro" id="IPR034392">
    <property type="entry name" value="TatSF1-like_RRM1"/>
</dbReference>
<feature type="compositionally biased region" description="Polar residues" evidence="23">
    <location>
        <begin position="8"/>
        <end position="39"/>
    </location>
</feature>
<evidence type="ECO:0000256" key="11">
    <source>
        <dbReference type="ARBA" id="ARBA00022843"/>
    </source>
</evidence>
<evidence type="ECO:0000256" key="18">
    <source>
        <dbReference type="ARBA" id="ARBA00023204"/>
    </source>
</evidence>
<keyword evidence="9" id="KW-0677">Repeat</keyword>
<keyword evidence="12 22" id="KW-0694">RNA-binding</keyword>
<dbReference type="RefSeq" id="XP_026277107.1">
    <property type="nucleotide sequence ID" value="XM_026421322.2"/>
</dbReference>
<keyword evidence="11" id="KW-0832">Ubl conjugation</keyword>
<dbReference type="CTD" id="40369"/>
<feature type="region of interest" description="Disordered" evidence="23">
    <location>
        <begin position="78"/>
        <end position="114"/>
    </location>
</feature>
<sequence>MESEGQPKDSSQTVSDSPQEGVISSKSESENQSDNAPAVSSSSEGGATSASTMDPAHLQYEGDVCIYTDPETKYQFQWDASSEQWTPRAQQQKNPESGDKDMKPPGDQNYEFDGETYIYTDAASGIKYKWDKSKNQWTSGAKQRLEKPKGKKKTDEDDVEEHDTDEEEDKAKTVVRQDMSSGHYDYDGQNHTYTDPKDGAVYFWDRDKNAWFPKVDDDFMARYQMSYGFVENKTESTDKEEQKIDEKPKPDAKRKAPEPPQWFDLDGRSNTKVYVSNLPLDITEQEFVDLMQKCGLVMKDADTNRMKVKLYHEPGDTKILKGDALCTYIKRESVELALKILDGYEVRGKQIKVEVAKFELKGEYDPTKKPKKKRRKDKEKIRKAQEKLFDWRPDKLRGERSKHEKTVIIKNLFDPEIFDTDVGLILEFQQDLREEASKCGVVKKVIIYDRHVDGVAQINFKEPEEADACVQLFNNRWFNQRRITAETWDGKTKYRVAETPEETEARLAKWSKFLESEEGKKSQLIANNNSGMDVGSGNDQDSDDEETQESTVKEAKPSS</sequence>
<dbReference type="PANTHER" id="PTHR15608">
    <property type="entry name" value="SPLICING FACTOR U2AF-ASSOCIATED PROTEIN 2"/>
    <property type="match status" value="1"/>
</dbReference>
<evidence type="ECO:0000256" key="15">
    <source>
        <dbReference type="ARBA" id="ARBA00023159"/>
    </source>
</evidence>
<evidence type="ECO:0000256" key="21">
    <source>
        <dbReference type="ARBA" id="ARBA00073773"/>
    </source>
</evidence>
<keyword evidence="5" id="KW-1017">Isopeptide bond</keyword>